<feature type="region of interest" description="Disordered" evidence="1">
    <location>
        <begin position="1"/>
        <end position="41"/>
    </location>
</feature>
<reference evidence="2" key="1">
    <citation type="submission" date="2020-07" db="EMBL/GenBank/DDBJ databases">
        <title>Genome sequence and genetic diversity analysis of an under-domesticated orphan crop, white fonio (Digitaria exilis).</title>
        <authorList>
            <person name="Bennetzen J.L."/>
            <person name="Chen S."/>
            <person name="Ma X."/>
            <person name="Wang X."/>
            <person name="Yssel A.E.J."/>
            <person name="Chaluvadi S.R."/>
            <person name="Johnson M."/>
            <person name="Gangashetty P."/>
            <person name="Hamidou F."/>
            <person name="Sanogo M.D."/>
            <person name="Zwaenepoel A."/>
            <person name="Wallace J."/>
            <person name="Van De Peer Y."/>
            <person name="Van Deynze A."/>
        </authorList>
    </citation>
    <scope>NUCLEOTIDE SEQUENCE</scope>
    <source>
        <tissue evidence="2">Leaves</tissue>
    </source>
</reference>
<dbReference type="PANTHER" id="PTHR36045">
    <property type="entry name" value="OS04G0558500 PROTEIN"/>
    <property type="match status" value="1"/>
</dbReference>
<evidence type="ECO:0000313" key="3">
    <source>
        <dbReference type="Proteomes" id="UP000636709"/>
    </source>
</evidence>
<protein>
    <submittedName>
        <fullName evidence="2">Uncharacterized protein</fullName>
    </submittedName>
</protein>
<dbReference type="Proteomes" id="UP000636709">
    <property type="component" value="Unassembled WGS sequence"/>
</dbReference>
<comment type="caution">
    <text evidence="2">The sequence shown here is derived from an EMBL/GenBank/DDBJ whole genome shotgun (WGS) entry which is preliminary data.</text>
</comment>
<evidence type="ECO:0000313" key="2">
    <source>
        <dbReference type="EMBL" id="KAF8702437.1"/>
    </source>
</evidence>
<proteinExistence type="predicted"/>
<gene>
    <name evidence="2" type="ORF">HU200_032813</name>
</gene>
<accession>A0A835EQ36</accession>
<dbReference type="OrthoDB" id="781564at2759"/>
<evidence type="ECO:0000256" key="1">
    <source>
        <dbReference type="SAM" id="MobiDB-lite"/>
    </source>
</evidence>
<name>A0A835EQ36_9POAL</name>
<dbReference type="AlphaFoldDB" id="A0A835EQ36"/>
<organism evidence="2 3">
    <name type="scientific">Digitaria exilis</name>
    <dbReference type="NCBI Taxonomy" id="1010633"/>
    <lineage>
        <taxon>Eukaryota</taxon>
        <taxon>Viridiplantae</taxon>
        <taxon>Streptophyta</taxon>
        <taxon>Embryophyta</taxon>
        <taxon>Tracheophyta</taxon>
        <taxon>Spermatophyta</taxon>
        <taxon>Magnoliopsida</taxon>
        <taxon>Liliopsida</taxon>
        <taxon>Poales</taxon>
        <taxon>Poaceae</taxon>
        <taxon>PACMAD clade</taxon>
        <taxon>Panicoideae</taxon>
        <taxon>Panicodae</taxon>
        <taxon>Paniceae</taxon>
        <taxon>Anthephorinae</taxon>
        <taxon>Digitaria</taxon>
    </lineage>
</organism>
<sequence>MAGGSHARGSTPRRKRKAPPPAAAAEEDEAESEAQKLRREVEELEDELADLDRRVLEHVRSNAACLVDAAVTRPTALRPQGTALFLPCAQLPTASESSVAEEDQGQLDKLNILKSKIEATIADLPKVLEERNESVVRCEKMESLTVNIHPVFRRKLM</sequence>
<dbReference type="EMBL" id="JACEFO010001785">
    <property type="protein sequence ID" value="KAF8702437.1"/>
    <property type="molecule type" value="Genomic_DNA"/>
</dbReference>
<dbReference type="PANTHER" id="PTHR36045:SF2">
    <property type="entry name" value="OS04G0558500 PROTEIN"/>
    <property type="match status" value="1"/>
</dbReference>
<keyword evidence="3" id="KW-1185">Reference proteome</keyword>